<sequence length="715" mass="80841">MSKSRNSDHLGFVRAVLTDVVDYYPDYRLDMERDLSRLMSHSRMVGDRVFLIDLPALGKLLERALEVSALSRSNLALSAGFNSRTTVPRLFQGLWLRIFERDGCLKLDVDTNALFFLRTLLQGQKKFKKRCEPSVTYKAIQEFYDIDEALPSGSSIWDHDGSDLRHIAHASVSDGRMDSAQDLFLVPNRGNLGGLHLMLDIGQQVADRVASGFGEYQPDLYAFKHGPGATAEYQRGRGFKYLFPRWSPRLQHVFPAVRFGLANPNVYGRGFASSDDDLPYPVEEVESRLIAVPKTQKAPRLIAAEPTANQWCQQNVKDFLDKAIQASPLRWSIDFRNQGLSQEGARLGSISGDYATVDLSSASDRVSCWLVERLFRRNHSLLAAFVATRTRYITNNIDKKSPKLHKLRKFSSMGSALTFPVQSIVFYILCVTAGLATEGAPVSAWKRFGKRVRVYGDDLIVPRTWVPRVMELFTELHLKVNQDKTFWNGKFRESCGMDAYDGDDVTPAYFLQFPNEAELGSIVSTVQVSNNFLTKGLWKTSQWIARLVPRKWRQFIPVVPIGSGTFGLYSYSGYDQSSTLQRWNHDYQRYEIRSLGVFTQAGENKHEGPANLLQFFTEDPGESGRRLLCRGLNDLGGRPLSQGDLRRRTLDPSEQAPWTIRSKRIVLPVTLTSDWESGQFGRATQTVRKTWVPLDAVVPNAFDNAEWNKAVSTVM</sequence>
<keyword evidence="9" id="KW-0460">Magnesium</keyword>
<dbReference type="GO" id="GO:0039694">
    <property type="term" value="P:viral RNA genome replication"/>
    <property type="evidence" value="ECO:0007669"/>
    <property type="project" value="InterPro"/>
</dbReference>
<dbReference type="InterPro" id="IPR007096">
    <property type="entry name" value="RNA-dir_Rpol_cat_phage"/>
</dbReference>
<evidence type="ECO:0000256" key="6">
    <source>
        <dbReference type="ARBA" id="ARBA00022953"/>
    </source>
</evidence>
<evidence type="ECO:0000313" key="12">
    <source>
        <dbReference type="Proteomes" id="UP000682531"/>
    </source>
</evidence>
<keyword evidence="9" id="KW-0479">Metal-binding</keyword>
<evidence type="ECO:0000256" key="2">
    <source>
        <dbReference type="ARBA" id="ARBA00022484"/>
    </source>
</evidence>
<dbReference type="RefSeq" id="YP_010771492.1">
    <property type="nucleotide sequence ID" value="NC_074298.1"/>
</dbReference>
<organism evidence="11 12">
    <name type="scientific">ssRNA phage SRR5466338_5</name>
    <dbReference type="NCBI Taxonomy" id="2786394"/>
    <lineage>
        <taxon>Viruses</taxon>
        <taxon>Riboviria</taxon>
        <taxon>Orthornavirae</taxon>
        <taxon>Lenarviricota</taxon>
        <taxon>Leviviricetes</taxon>
        <taxon>Timlovirales</taxon>
        <taxon>Steitzviridae</taxon>
        <taxon>Garnievirus</taxon>
        <taxon>Garnievirus lutivivens</taxon>
    </lineage>
</organism>
<keyword evidence="3" id="KW-0808">Transferase</keyword>
<feature type="domain" description="RdRp catalytic" evidence="10">
    <location>
        <begin position="343"/>
        <end position="489"/>
    </location>
</feature>
<evidence type="ECO:0000256" key="5">
    <source>
        <dbReference type="ARBA" id="ARBA00022741"/>
    </source>
</evidence>
<keyword evidence="6" id="KW-0693">Viral RNA replication</keyword>
<protein>
    <recommendedName>
        <fullName evidence="1">RNA-directed RNA polymerase</fullName>
        <ecNumber evidence="1">2.7.7.48</ecNumber>
    </recommendedName>
    <alternativeName>
        <fullName evidence="7">RNA replicase beta chain</fullName>
    </alternativeName>
</protein>
<evidence type="ECO:0000256" key="3">
    <source>
        <dbReference type="ARBA" id="ARBA00022679"/>
    </source>
</evidence>
<proteinExistence type="predicted"/>
<keyword evidence="2 11" id="KW-0696">RNA-directed RNA polymerase</keyword>
<dbReference type="Proteomes" id="UP000682531">
    <property type="component" value="Segment"/>
</dbReference>
<feature type="binding site" evidence="9">
    <location>
        <position position="457"/>
    </location>
    <ligand>
        <name>Mg(2+)</name>
        <dbReference type="ChEBI" id="CHEBI:18420"/>
        <label>2</label>
    </ligand>
</feature>
<evidence type="ECO:0000256" key="1">
    <source>
        <dbReference type="ARBA" id="ARBA00012494"/>
    </source>
</evidence>
<keyword evidence="12" id="KW-1185">Reference proteome</keyword>
<gene>
    <name evidence="11" type="primary">SRR5466338_5_3</name>
</gene>
<dbReference type="Pfam" id="PF03431">
    <property type="entry name" value="RNA_replicase_B"/>
    <property type="match status" value="1"/>
</dbReference>
<name>A0A8S5L582_9VIRU</name>
<reference evidence="11" key="1">
    <citation type="submission" date="2020-09" db="EMBL/GenBank/DDBJ databases">
        <title>Leviviricetes taxonomy.</title>
        <authorList>
            <person name="Stockdale S.R."/>
            <person name="Callanan J."/>
            <person name="Adriaenssens E.M."/>
            <person name="Kuhn J.H."/>
            <person name="Rumnieks J."/>
            <person name="Shkoporov A."/>
            <person name="Draper L.A."/>
            <person name="Ross P."/>
            <person name="Hill C."/>
        </authorList>
    </citation>
    <scope>NUCLEOTIDE SEQUENCE</scope>
</reference>
<feature type="binding site" evidence="9">
    <location>
        <position position="358"/>
    </location>
    <ligand>
        <name>Mg(2+)</name>
        <dbReference type="ChEBI" id="CHEBI:18420"/>
        <label>2</label>
    </ligand>
</feature>
<evidence type="ECO:0000256" key="4">
    <source>
        <dbReference type="ARBA" id="ARBA00022695"/>
    </source>
</evidence>
<dbReference type="GeneID" id="80399892"/>
<dbReference type="EC" id="2.7.7.48" evidence="1"/>
<evidence type="ECO:0000256" key="8">
    <source>
        <dbReference type="ARBA" id="ARBA00048744"/>
    </source>
</evidence>
<keyword evidence="5" id="KW-0547">Nucleotide-binding</keyword>
<dbReference type="GO" id="GO:0046872">
    <property type="term" value="F:metal ion binding"/>
    <property type="evidence" value="ECO:0007669"/>
    <property type="project" value="UniProtKB-KW"/>
</dbReference>
<comment type="cofactor">
    <cofactor evidence="9">
        <name>Mg(2+)</name>
        <dbReference type="ChEBI" id="CHEBI:18420"/>
    </cofactor>
    <text evidence="9">Binds 2 Mg(2+) per subunit.</text>
</comment>
<evidence type="ECO:0000256" key="7">
    <source>
        <dbReference type="ARBA" id="ARBA00030248"/>
    </source>
</evidence>
<dbReference type="EMBL" id="BK014084">
    <property type="protein sequence ID" value="DAD52370.1"/>
    <property type="molecule type" value="Genomic_RNA"/>
</dbReference>
<dbReference type="GO" id="GO:0000166">
    <property type="term" value="F:nucleotide binding"/>
    <property type="evidence" value="ECO:0007669"/>
    <property type="project" value="UniProtKB-KW"/>
</dbReference>
<evidence type="ECO:0000259" key="10">
    <source>
        <dbReference type="PROSITE" id="PS50522"/>
    </source>
</evidence>
<accession>A0A8S5L582</accession>
<evidence type="ECO:0000256" key="9">
    <source>
        <dbReference type="PIRSR" id="PIRSR605093-1"/>
    </source>
</evidence>
<dbReference type="InterPro" id="IPR005093">
    <property type="entry name" value="RNArep_beta"/>
</dbReference>
<dbReference type="KEGG" id="vg:80399892"/>
<evidence type="ECO:0000313" key="11">
    <source>
        <dbReference type="EMBL" id="DAD52370.1"/>
    </source>
</evidence>
<feature type="binding site" evidence="9">
    <location>
        <position position="458"/>
    </location>
    <ligand>
        <name>Mg(2+)</name>
        <dbReference type="ChEBI" id="CHEBI:18420"/>
        <label>2</label>
    </ligand>
</feature>
<keyword evidence="4" id="KW-0548">Nucleotidyltransferase</keyword>
<dbReference type="GO" id="GO:0003968">
    <property type="term" value="F:RNA-directed RNA polymerase activity"/>
    <property type="evidence" value="ECO:0007669"/>
    <property type="project" value="UniProtKB-KW"/>
</dbReference>
<dbReference type="PROSITE" id="PS50522">
    <property type="entry name" value="RDRP_PHAGE"/>
    <property type="match status" value="1"/>
</dbReference>
<comment type="catalytic activity">
    <reaction evidence="8">
        <text>RNA(n) + a ribonucleoside 5'-triphosphate = RNA(n+1) + diphosphate</text>
        <dbReference type="Rhea" id="RHEA:21248"/>
        <dbReference type="Rhea" id="RHEA-COMP:14527"/>
        <dbReference type="Rhea" id="RHEA-COMP:17342"/>
        <dbReference type="ChEBI" id="CHEBI:33019"/>
        <dbReference type="ChEBI" id="CHEBI:61557"/>
        <dbReference type="ChEBI" id="CHEBI:140395"/>
        <dbReference type="EC" id="2.7.7.48"/>
    </reaction>
</comment>